<dbReference type="STRING" id="472175.EL18_01983"/>
<protein>
    <recommendedName>
        <fullName evidence="4">Lipoprotein</fullName>
    </recommendedName>
</protein>
<keyword evidence="3" id="KW-1185">Reference proteome</keyword>
<evidence type="ECO:0000313" key="2">
    <source>
        <dbReference type="EMBL" id="KFB10942.1"/>
    </source>
</evidence>
<name>A0A084UDA6_9HYPH</name>
<dbReference type="PROSITE" id="PS51257">
    <property type="entry name" value="PROKAR_LIPOPROTEIN"/>
    <property type="match status" value="1"/>
</dbReference>
<dbReference type="EMBL" id="JMQM01000001">
    <property type="protein sequence ID" value="KFB10942.1"/>
    <property type="molecule type" value="Genomic_DNA"/>
</dbReference>
<sequence>MKLRGEMQIGRIGAGLGLVSLLALAGCAGTTYGTGTPAEQQLLEDVTGALSLAPKNKQNISYAPRPGIVKPPSTEVLPPPQEDVAEANPAWPESPEERLARIRAEATENQNNQFYRPNIVRDVNYSDDKVGPAVSPLSRAEQQAEIERRKALARQGSPNTRRYLSEPPVDYRQPAATAPVGELGEDESKKERKRRKATAENTGGLRRLIPWM</sequence>
<dbReference type="OrthoDB" id="7835439at2"/>
<evidence type="ECO:0000256" key="1">
    <source>
        <dbReference type="SAM" id="MobiDB-lite"/>
    </source>
</evidence>
<organism evidence="2 3">
    <name type="scientific">Nitratireductor basaltis</name>
    <dbReference type="NCBI Taxonomy" id="472175"/>
    <lineage>
        <taxon>Bacteria</taxon>
        <taxon>Pseudomonadati</taxon>
        <taxon>Pseudomonadota</taxon>
        <taxon>Alphaproteobacteria</taxon>
        <taxon>Hyphomicrobiales</taxon>
        <taxon>Phyllobacteriaceae</taxon>
        <taxon>Nitratireductor</taxon>
    </lineage>
</organism>
<dbReference type="Proteomes" id="UP000053675">
    <property type="component" value="Unassembled WGS sequence"/>
</dbReference>
<gene>
    <name evidence="2" type="ORF">EL18_01983</name>
</gene>
<feature type="region of interest" description="Disordered" evidence="1">
    <location>
        <begin position="150"/>
        <end position="212"/>
    </location>
</feature>
<evidence type="ECO:0000313" key="3">
    <source>
        <dbReference type="Proteomes" id="UP000053675"/>
    </source>
</evidence>
<evidence type="ECO:0008006" key="4">
    <source>
        <dbReference type="Google" id="ProtNLM"/>
    </source>
</evidence>
<comment type="caution">
    <text evidence="2">The sequence shown here is derived from an EMBL/GenBank/DDBJ whole genome shotgun (WGS) entry which is preliminary data.</text>
</comment>
<proteinExistence type="predicted"/>
<dbReference type="eggNOG" id="ENOG50338NR">
    <property type="taxonomic scope" value="Bacteria"/>
</dbReference>
<dbReference type="AlphaFoldDB" id="A0A084UDA6"/>
<reference evidence="2 3" key="1">
    <citation type="submission" date="2014-05" db="EMBL/GenBank/DDBJ databases">
        <title>Draft Genome Sequence of Nitratireductor basaltis Strain UMTGB225, A Marine Bacterium Isolated from Green Barrel Tunicate.</title>
        <authorList>
            <person name="Gan H.Y."/>
        </authorList>
    </citation>
    <scope>NUCLEOTIDE SEQUENCE [LARGE SCALE GENOMIC DNA]</scope>
    <source>
        <strain evidence="2 3">UMTGB225</strain>
    </source>
</reference>
<accession>A0A084UDA6</accession>
<dbReference type="PATRIC" id="fig|472175.3.peg.1990"/>